<evidence type="ECO:0000313" key="20">
    <source>
        <dbReference type="Proteomes" id="UP000239649"/>
    </source>
</evidence>
<dbReference type="GO" id="GO:0000103">
    <property type="term" value="P:sulfate assimilation"/>
    <property type="evidence" value="ECO:0007669"/>
    <property type="project" value="TreeGrafter"/>
</dbReference>
<dbReference type="EMBL" id="LHPF02000034">
    <property type="protein sequence ID" value="PSC68657.1"/>
    <property type="molecule type" value="Genomic_DNA"/>
</dbReference>
<evidence type="ECO:0000256" key="3">
    <source>
        <dbReference type="ARBA" id="ARBA00002010"/>
    </source>
</evidence>
<comment type="similarity">
    <text evidence="6">Belongs to the nitrite and sulfite reductase 4Fe-4S domain family.</text>
</comment>
<keyword evidence="8" id="KW-0004">4Fe-4S</keyword>
<dbReference type="PANTHER" id="PTHR11493">
    <property type="entry name" value="SULFITE REDUCTASE [NADPH] SUBUNIT BETA-RELATED"/>
    <property type="match status" value="1"/>
</dbReference>
<sequence length="669" mass="73712">MAQATASAFMGASLAPRAAPGAPGASRGALQVTCVATPSRPPASNKAKRSKVELIKEKSDFLRHPLMQELVTEEPSISEDAVQLMKFHGSYMQDNREARTFGAGKSYQFMMRTRQPAGTVTNQLYLVMDELADLYGNGTLRLTTRQTFQLHGVLKQNLKTVFSTVIKNMGSTLGACGDVNRNVMAPPLVYKDKPEYRYADQYANDVADLLAPQSGAYYDVWLDGEKFYSHTMENPKVTEDRMFNGFGTNFEGNPEPIYGSQFLPRKFKVAVTVPGDNSVDMFTNDLGLVVITDPQGQLLGFNLVAGGGMGRSHGKATTFPRLADPLGFVPADDVFHAIKAVVAVQRDYGRRDDRKQARLKYLISEWGMDKFRSVVEQYMGKKLEPFRPMPDWEFKDYLGWMEQGDGKLAYGVYVQNGRVKGDAKKALRNVIERYEIPVAITANQNLILRDINPSWRDDIASTLKAAGLRDATEWDQIERLSMACPALPLCGLAISEAERALPDINTRLRAVMNSVGLPADEKFVVRMTGCPNGCARPYMAELGFVGDGPNSYQIWLGGSLNATRLAEPFAERVKHKDFETFFEPIFAMFKAQRRSPAETLGDFTARVGFDAVRAFQASYIGAEAAATLPKVLQVGLAEDVYAALTEAAAKAGTTPESLASDAIRKHLGM</sequence>
<dbReference type="GO" id="GO:0016002">
    <property type="term" value="F:sulfite reductase activity"/>
    <property type="evidence" value="ECO:0007669"/>
    <property type="project" value="TreeGrafter"/>
</dbReference>
<dbReference type="InterPro" id="IPR045854">
    <property type="entry name" value="NO2/SO3_Rdtase_4Fe4S_sf"/>
</dbReference>
<comment type="subunit">
    <text evidence="15">Monomer. Interacts with ferredoxin.</text>
</comment>
<dbReference type="PROSITE" id="PS00365">
    <property type="entry name" value="NIR_SIR"/>
    <property type="match status" value="1"/>
</dbReference>
<dbReference type="SUPFAM" id="SSF55124">
    <property type="entry name" value="Nitrite/Sulfite reductase N-terminal domain-like"/>
    <property type="match status" value="2"/>
</dbReference>
<dbReference type="Pfam" id="PF01077">
    <property type="entry name" value="NIR_SIR"/>
    <property type="match status" value="2"/>
</dbReference>
<dbReference type="EC" id="1.8.7.1" evidence="7"/>
<evidence type="ECO:0000256" key="14">
    <source>
        <dbReference type="ARBA" id="ARBA00023014"/>
    </source>
</evidence>
<dbReference type="InterPro" id="IPR011787">
    <property type="entry name" value="SiR_ferredoxin-dep"/>
</dbReference>
<evidence type="ECO:0000259" key="17">
    <source>
        <dbReference type="Pfam" id="PF01077"/>
    </source>
</evidence>
<dbReference type="GO" id="GO:0042644">
    <property type="term" value="C:chloroplast nucleoid"/>
    <property type="evidence" value="ECO:0007669"/>
    <property type="project" value="UniProtKB-SubCell"/>
</dbReference>
<comment type="catalytic activity">
    <reaction evidence="16">
        <text>hydrogen sulfide + 6 oxidized [2Fe-2S]-[ferredoxin] + 3 H2O = sulfite + 6 reduced [2Fe-2S]-[ferredoxin] + 7 H(+)</text>
        <dbReference type="Rhea" id="RHEA:23132"/>
        <dbReference type="Rhea" id="RHEA-COMP:10000"/>
        <dbReference type="Rhea" id="RHEA-COMP:10001"/>
        <dbReference type="ChEBI" id="CHEBI:15377"/>
        <dbReference type="ChEBI" id="CHEBI:15378"/>
        <dbReference type="ChEBI" id="CHEBI:17359"/>
        <dbReference type="ChEBI" id="CHEBI:29919"/>
        <dbReference type="ChEBI" id="CHEBI:33737"/>
        <dbReference type="ChEBI" id="CHEBI:33738"/>
        <dbReference type="EC" id="1.8.7.1"/>
    </reaction>
</comment>
<keyword evidence="11" id="KW-0883">Thioether bond</keyword>
<feature type="domain" description="Nitrite/sulphite reductase 4Fe-4S" evidence="17">
    <location>
        <begin position="482"/>
        <end position="613"/>
    </location>
</feature>
<evidence type="ECO:0000256" key="9">
    <source>
        <dbReference type="ARBA" id="ARBA00022617"/>
    </source>
</evidence>
<dbReference type="InterPro" id="IPR006066">
    <property type="entry name" value="NO2/SO3_Rdtase_FeS/sirohaem_BS"/>
</dbReference>
<keyword evidence="13" id="KW-0408">Iron</keyword>
<comment type="caution">
    <text evidence="19">The sequence shown here is derived from an EMBL/GenBank/DDBJ whole genome shotgun (WGS) entry which is preliminary data.</text>
</comment>
<dbReference type="NCBIfam" id="NF010029">
    <property type="entry name" value="PRK13504.1"/>
    <property type="match status" value="1"/>
</dbReference>
<dbReference type="Gene3D" id="3.30.413.10">
    <property type="entry name" value="Sulfite Reductase Hemoprotein, domain 1"/>
    <property type="match status" value="2"/>
</dbReference>
<dbReference type="OrthoDB" id="1688044at2759"/>
<evidence type="ECO:0000256" key="12">
    <source>
        <dbReference type="ARBA" id="ARBA00023002"/>
    </source>
</evidence>
<evidence type="ECO:0000256" key="10">
    <source>
        <dbReference type="ARBA" id="ARBA00022723"/>
    </source>
</evidence>
<dbReference type="InterPro" id="IPR005117">
    <property type="entry name" value="NiRdtase/SiRdtase_haem-b_fer"/>
</dbReference>
<gene>
    <name evidence="19" type="ORF">C2E20_7727</name>
</gene>
<dbReference type="GO" id="GO:0020037">
    <property type="term" value="F:heme binding"/>
    <property type="evidence" value="ECO:0007669"/>
    <property type="project" value="InterPro"/>
</dbReference>
<comment type="function">
    <text evidence="3">DNA-binding protein that binds to both double-stranded and single-stranded DNA without significant sequence specificity to reversibly repress the transcriptional activity of chloroplast nucleoids by promoting DNA compaction and possibly regulate DNA replication.</text>
</comment>
<comment type="subcellular location">
    <subcellularLocation>
        <location evidence="5">Plastid</location>
        <location evidence="5">Chloroplast stroma</location>
        <location evidence="5">Chloroplast nucleoid</location>
    </subcellularLocation>
</comment>
<dbReference type="Pfam" id="PF03460">
    <property type="entry name" value="NIR_SIR_ferr"/>
    <property type="match status" value="2"/>
</dbReference>
<comment type="cofactor">
    <cofactor evidence="1">
        <name>siroheme</name>
        <dbReference type="ChEBI" id="CHEBI:60052"/>
    </cofactor>
</comment>
<keyword evidence="20" id="KW-1185">Reference proteome</keyword>
<dbReference type="GO" id="GO:0009337">
    <property type="term" value="C:sulfite reductase complex (NADPH)"/>
    <property type="evidence" value="ECO:0007669"/>
    <property type="project" value="TreeGrafter"/>
</dbReference>
<dbReference type="InterPro" id="IPR006067">
    <property type="entry name" value="NO2/SO3_Rdtase_4Fe4S_dom"/>
</dbReference>
<dbReference type="NCBIfam" id="TIGR02042">
    <property type="entry name" value="sir"/>
    <property type="match status" value="1"/>
</dbReference>
<evidence type="ECO:0000256" key="6">
    <source>
        <dbReference type="ARBA" id="ARBA00010429"/>
    </source>
</evidence>
<comment type="cofactor">
    <cofactor evidence="2">
        <name>[4Fe-4S] cluster</name>
        <dbReference type="ChEBI" id="CHEBI:49883"/>
    </cofactor>
</comment>
<evidence type="ECO:0000256" key="2">
    <source>
        <dbReference type="ARBA" id="ARBA00001966"/>
    </source>
</evidence>
<dbReference type="PRINTS" id="PR00397">
    <property type="entry name" value="SIROHAEM"/>
</dbReference>
<feature type="domain" description="Nitrite/sulphite reductase 4Fe-4S" evidence="17">
    <location>
        <begin position="207"/>
        <end position="383"/>
    </location>
</feature>
<keyword evidence="9" id="KW-0349">Heme</keyword>
<evidence type="ECO:0000256" key="13">
    <source>
        <dbReference type="ARBA" id="ARBA00023004"/>
    </source>
</evidence>
<evidence type="ECO:0000259" key="18">
    <source>
        <dbReference type="Pfam" id="PF03460"/>
    </source>
</evidence>
<dbReference type="GO" id="GO:0050311">
    <property type="term" value="F:sulfite reductase (ferredoxin) activity"/>
    <property type="evidence" value="ECO:0007669"/>
    <property type="project" value="UniProtKB-EC"/>
</dbReference>
<dbReference type="GO" id="GO:0051539">
    <property type="term" value="F:4 iron, 4 sulfur cluster binding"/>
    <property type="evidence" value="ECO:0007669"/>
    <property type="project" value="UniProtKB-KW"/>
</dbReference>
<evidence type="ECO:0000256" key="16">
    <source>
        <dbReference type="ARBA" id="ARBA00049518"/>
    </source>
</evidence>
<proteinExistence type="inferred from homology"/>
<evidence type="ECO:0000313" key="19">
    <source>
        <dbReference type="EMBL" id="PSC68657.1"/>
    </source>
</evidence>
<keyword evidence="10" id="KW-0479">Metal-binding</keyword>
<dbReference type="AlphaFoldDB" id="A0A2P6V3K3"/>
<dbReference type="SUPFAM" id="SSF56014">
    <property type="entry name" value="Nitrite and sulphite reductase 4Fe-4S domain-like"/>
    <property type="match status" value="2"/>
</dbReference>
<evidence type="ECO:0000256" key="5">
    <source>
        <dbReference type="ARBA" id="ARBA00004595"/>
    </source>
</evidence>
<evidence type="ECO:0000256" key="4">
    <source>
        <dbReference type="ARBA" id="ARBA00003329"/>
    </source>
</evidence>
<accession>A0A2P6V3K3</accession>
<dbReference type="PANTHER" id="PTHR11493:SF47">
    <property type="entry name" value="SULFITE REDUCTASE [NADPH] SUBUNIT BETA"/>
    <property type="match status" value="1"/>
</dbReference>
<feature type="domain" description="Nitrite/Sulfite reductase ferredoxin-like" evidence="18">
    <location>
        <begin position="107"/>
        <end position="163"/>
    </location>
</feature>
<comment type="function">
    <text evidence="4">Essential protein with sulfite reductase activity required in assimilatory sulfate reduction pathway during both primary and secondary metabolism and thus involved in development and growth.</text>
</comment>
<dbReference type="InterPro" id="IPR045169">
    <property type="entry name" value="NO2/SO3_Rdtase_4Fe4S_prot"/>
</dbReference>
<dbReference type="FunFam" id="3.30.413.10:FF:000008">
    <property type="entry name" value="Sulfite reductase [ferredoxin], chloroplastic"/>
    <property type="match status" value="1"/>
</dbReference>
<reference evidence="19 20" key="1">
    <citation type="journal article" date="2018" name="Plant J.">
        <title>Genome sequences of Chlorella sorokiniana UTEX 1602 and Micractinium conductrix SAG 241.80: implications to maltose excretion by a green alga.</title>
        <authorList>
            <person name="Arriola M.B."/>
            <person name="Velmurugan N."/>
            <person name="Zhang Y."/>
            <person name="Plunkett M.H."/>
            <person name="Hondzo H."/>
            <person name="Barney B.M."/>
        </authorList>
    </citation>
    <scope>NUCLEOTIDE SEQUENCE [LARGE SCALE GENOMIC DNA]</scope>
    <source>
        <strain evidence="19 20">SAG 241.80</strain>
    </source>
</reference>
<dbReference type="Proteomes" id="UP000239649">
    <property type="component" value="Unassembled WGS sequence"/>
</dbReference>
<dbReference type="FunFam" id="3.30.413.10:FF:000014">
    <property type="entry name" value="Sulfite reductase [ferredoxin], chloroplastic"/>
    <property type="match status" value="1"/>
</dbReference>
<evidence type="ECO:0000256" key="15">
    <source>
        <dbReference type="ARBA" id="ARBA00046513"/>
    </source>
</evidence>
<organism evidence="19 20">
    <name type="scientific">Micractinium conductrix</name>
    <dbReference type="NCBI Taxonomy" id="554055"/>
    <lineage>
        <taxon>Eukaryota</taxon>
        <taxon>Viridiplantae</taxon>
        <taxon>Chlorophyta</taxon>
        <taxon>core chlorophytes</taxon>
        <taxon>Trebouxiophyceae</taxon>
        <taxon>Chlorellales</taxon>
        <taxon>Chlorellaceae</taxon>
        <taxon>Chlorella clade</taxon>
        <taxon>Micractinium</taxon>
    </lineage>
</organism>
<dbReference type="STRING" id="554055.A0A2P6V3K3"/>
<keyword evidence="14" id="KW-0411">Iron-sulfur</keyword>
<evidence type="ECO:0000256" key="1">
    <source>
        <dbReference type="ARBA" id="ARBA00001929"/>
    </source>
</evidence>
<dbReference type="InterPro" id="IPR036136">
    <property type="entry name" value="Nit/Sulf_reduc_fer-like_dom_sf"/>
</dbReference>
<dbReference type="GO" id="GO:0046872">
    <property type="term" value="F:metal ion binding"/>
    <property type="evidence" value="ECO:0007669"/>
    <property type="project" value="UniProtKB-KW"/>
</dbReference>
<keyword evidence="12" id="KW-0560">Oxidoreductase</keyword>
<evidence type="ECO:0000256" key="7">
    <source>
        <dbReference type="ARBA" id="ARBA00012353"/>
    </source>
</evidence>
<feature type="domain" description="Nitrite/Sulfite reductase ferredoxin-like" evidence="18">
    <location>
        <begin position="402"/>
        <end position="465"/>
    </location>
</feature>
<evidence type="ECO:0000256" key="11">
    <source>
        <dbReference type="ARBA" id="ARBA00022784"/>
    </source>
</evidence>
<name>A0A2P6V3K3_9CHLO</name>
<protein>
    <recommendedName>
        <fullName evidence="7">assimilatory sulfite reductase (ferredoxin)</fullName>
        <ecNumber evidence="7">1.8.7.1</ecNumber>
    </recommendedName>
</protein>
<evidence type="ECO:0000256" key="8">
    <source>
        <dbReference type="ARBA" id="ARBA00022485"/>
    </source>
</evidence>